<dbReference type="Gramene" id="SIN_1023781.t">
    <property type="protein sequence ID" value="SIN_1023781.t.cds1"/>
    <property type="gene ID" value="SIN_1023781"/>
</dbReference>
<evidence type="ECO:0000256" key="4">
    <source>
        <dbReference type="ARBA" id="ARBA00022538"/>
    </source>
</evidence>
<keyword evidence="2" id="KW-0813">Transport</keyword>
<dbReference type="GO" id="GO:0006814">
    <property type="term" value="P:sodium ion transport"/>
    <property type="evidence" value="ECO:0007669"/>
    <property type="project" value="UniProtKB-KW"/>
</dbReference>
<evidence type="ECO:0000256" key="12">
    <source>
        <dbReference type="SAM" id="Phobius"/>
    </source>
</evidence>
<feature type="domain" description="Sodium/calcium exchanger membrane region" evidence="13">
    <location>
        <begin position="110"/>
        <end position="253"/>
    </location>
</feature>
<gene>
    <name evidence="15" type="primary">LOC105155736</name>
</gene>
<feature type="transmembrane region" description="Helical" evidence="12">
    <location>
        <begin position="17"/>
        <end position="36"/>
    </location>
</feature>
<dbReference type="GO" id="GO:0008324">
    <property type="term" value="F:monoatomic cation transmembrane transporter activity"/>
    <property type="evidence" value="ECO:0007669"/>
    <property type="project" value="TreeGrafter"/>
</dbReference>
<feature type="transmembrane region" description="Helical" evidence="12">
    <location>
        <begin position="385"/>
        <end position="405"/>
    </location>
</feature>
<dbReference type="PANTHER" id="PTHR12266">
    <property type="entry name" value="NA+/CA2+ K+ INDEPENDENT EXCHANGER"/>
    <property type="match status" value="1"/>
</dbReference>
<feature type="transmembrane region" description="Helical" evidence="12">
    <location>
        <begin position="529"/>
        <end position="546"/>
    </location>
</feature>
<comment type="subcellular location">
    <subcellularLocation>
        <location evidence="1">Membrane</location>
        <topology evidence="1">Multi-pass membrane protein</topology>
    </subcellularLocation>
</comment>
<evidence type="ECO:0000256" key="2">
    <source>
        <dbReference type="ARBA" id="ARBA00022448"/>
    </source>
</evidence>
<dbReference type="InterPro" id="IPR051359">
    <property type="entry name" value="CaCA_antiporter"/>
</dbReference>
<evidence type="ECO:0000256" key="7">
    <source>
        <dbReference type="ARBA" id="ARBA00022989"/>
    </source>
</evidence>
<dbReference type="RefSeq" id="XP_011069968.1">
    <property type="nucleotide sequence ID" value="XM_011071666.2"/>
</dbReference>
<dbReference type="GO" id="GO:0016020">
    <property type="term" value="C:membrane"/>
    <property type="evidence" value="ECO:0007669"/>
    <property type="project" value="UniProtKB-SubCell"/>
</dbReference>
<dbReference type="FunCoup" id="A0A6I9SKP6">
    <property type="interactions" value="312"/>
</dbReference>
<keyword evidence="5 12" id="KW-0812">Transmembrane</keyword>
<feature type="transmembrane region" description="Helical" evidence="12">
    <location>
        <begin position="441"/>
        <end position="464"/>
    </location>
</feature>
<feature type="transmembrane region" description="Helical" evidence="12">
    <location>
        <begin position="417"/>
        <end position="435"/>
    </location>
</feature>
<evidence type="ECO:0000256" key="5">
    <source>
        <dbReference type="ARBA" id="ARBA00022692"/>
    </source>
</evidence>
<protein>
    <submittedName>
        <fullName evidence="15">Cation/calcium exchanger 1</fullName>
    </submittedName>
</protein>
<feature type="transmembrane region" description="Helical" evidence="12">
    <location>
        <begin position="180"/>
        <end position="199"/>
    </location>
</feature>
<comment type="similarity">
    <text evidence="11">Belongs to the Ca(2+):cation antiporter (CaCA) (TC 2.A.19) family. Cation/calcium exchanger (CCX) subfamily.</text>
</comment>
<keyword evidence="8" id="KW-0915">Sodium</keyword>
<evidence type="ECO:0000256" key="11">
    <source>
        <dbReference type="ARBA" id="ARBA00038187"/>
    </source>
</evidence>
<evidence type="ECO:0000256" key="8">
    <source>
        <dbReference type="ARBA" id="ARBA00023053"/>
    </source>
</evidence>
<keyword evidence="6" id="KW-0630">Potassium</keyword>
<feature type="transmembrane region" description="Helical" evidence="12">
    <location>
        <begin position="485"/>
        <end position="509"/>
    </location>
</feature>
<dbReference type="AlphaFoldDB" id="A0A6I9SKP6"/>
<dbReference type="GeneID" id="105155736"/>
<feature type="transmembrane region" description="Helical" evidence="12">
    <location>
        <begin position="103"/>
        <end position="121"/>
    </location>
</feature>
<feature type="transmembrane region" description="Helical" evidence="12">
    <location>
        <begin position="237"/>
        <end position="260"/>
    </location>
</feature>
<keyword evidence="14" id="KW-1185">Reference proteome</keyword>
<keyword evidence="7 12" id="KW-1133">Transmembrane helix</keyword>
<dbReference type="Pfam" id="PF01699">
    <property type="entry name" value="Na_Ca_ex"/>
    <property type="match status" value="2"/>
</dbReference>
<evidence type="ECO:0000256" key="6">
    <source>
        <dbReference type="ARBA" id="ARBA00022958"/>
    </source>
</evidence>
<keyword evidence="9 12" id="KW-0472">Membrane</keyword>
<keyword evidence="10" id="KW-0739">Sodium transport</keyword>
<proteinExistence type="inferred from homology"/>
<dbReference type="GO" id="GO:0015297">
    <property type="term" value="F:antiporter activity"/>
    <property type="evidence" value="ECO:0007669"/>
    <property type="project" value="UniProtKB-KW"/>
</dbReference>
<dbReference type="InterPro" id="IPR044880">
    <property type="entry name" value="NCX_ion-bd_dom_sf"/>
</dbReference>
<organism evidence="14 15">
    <name type="scientific">Sesamum indicum</name>
    <name type="common">Oriental sesame</name>
    <name type="synonym">Sesamum orientale</name>
    <dbReference type="NCBI Taxonomy" id="4182"/>
    <lineage>
        <taxon>Eukaryota</taxon>
        <taxon>Viridiplantae</taxon>
        <taxon>Streptophyta</taxon>
        <taxon>Embryophyta</taxon>
        <taxon>Tracheophyta</taxon>
        <taxon>Spermatophyta</taxon>
        <taxon>Magnoliopsida</taxon>
        <taxon>eudicotyledons</taxon>
        <taxon>Gunneridae</taxon>
        <taxon>Pentapetalae</taxon>
        <taxon>asterids</taxon>
        <taxon>lamiids</taxon>
        <taxon>Lamiales</taxon>
        <taxon>Pedaliaceae</taxon>
        <taxon>Sesamum</taxon>
    </lineage>
</organism>
<dbReference type="InterPro" id="IPR004837">
    <property type="entry name" value="NaCa_Exmemb"/>
</dbReference>
<dbReference type="InParanoid" id="A0A6I9SKP6"/>
<dbReference type="Proteomes" id="UP000504604">
    <property type="component" value="Linkage group LG2"/>
</dbReference>
<dbReference type="Gene3D" id="1.20.1420.30">
    <property type="entry name" value="NCX, central ion-binding region"/>
    <property type="match status" value="2"/>
</dbReference>
<dbReference type="GO" id="GO:0006813">
    <property type="term" value="P:potassium ion transport"/>
    <property type="evidence" value="ECO:0007669"/>
    <property type="project" value="UniProtKB-KW"/>
</dbReference>
<feature type="transmembrane region" description="Helical" evidence="12">
    <location>
        <begin position="211"/>
        <end position="231"/>
    </location>
</feature>
<keyword evidence="3" id="KW-0050">Antiport</keyword>
<evidence type="ECO:0000256" key="1">
    <source>
        <dbReference type="ARBA" id="ARBA00004141"/>
    </source>
</evidence>
<evidence type="ECO:0000313" key="15">
    <source>
        <dbReference type="RefSeq" id="XP_011069968.1"/>
    </source>
</evidence>
<evidence type="ECO:0000256" key="9">
    <source>
        <dbReference type="ARBA" id="ARBA00023136"/>
    </source>
</evidence>
<dbReference type="KEGG" id="sind:105155736"/>
<keyword evidence="4" id="KW-0633">Potassium transport</keyword>
<dbReference type="PANTHER" id="PTHR12266:SF24">
    <property type="entry name" value="CATION_CALCIUM EXCHANGER 1"/>
    <property type="match status" value="1"/>
</dbReference>
<evidence type="ECO:0000256" key="10">
    <source>
        <dbReference type="ARBA" id="ARBA00023201"/>
    </source>
</evidence>
<feature type="transmembrane region" description="Helical" evidence="12">
    <location>
        <begin position="558"/>
        <end position="575"/>
    </location>
</feature>
<evidence type="ECO:0000256" key="3">
    <source>
        <dbReference type="ARBA" id="ARBA00022449"/>
    </source>
</evidence>
<evidence type="ECO:0000313" key="14">
    <source>
        <dbReference type="Proteomes" id="UP000504604"/>
    </source>
</evidence>
<evidence type="ECO:0000259" key="13">
    <source>
        <dbReference type="Pfam" id="PF01699"/>
    </source>
</evidence>
<sequence length="585" mass="63397">MDFHTTIPHQHNKYKHAFSLFLNLSFLFLLSLYIISKNPTSIHLMKNTDRDDQAGSTGTCSDVRELVDRRSKCAYVKSHSSCWGKGYLNYLQIFYCSCMNMPAVGYSALLLWLAVLFYVLGNTTSDYFCPSVESLSRVMKLSPTIAGTTLLPLGNGANDVFSSVISFTRAGDADVGLNSVLGGAFFISCFVVGIVSISISSRGIRVDKNSFVRDVLFFVLVLCSLLVIVAYGRINLWFALCFLAVYFLYIAVVSVMHLFCHKEELAAVSSVLDEFGAVGIPLLGNVDEEKGLESGKGCDHKAQEQESGGGMGCLNIDKSSCYYWSSLFFYVLELPLYLPRRLTIPDISEGKWSKPFGVSSASLSPILLAALCSTQGESVDIKANLGIFLASIIVGTVLGTLAFVSTKNSGPPTRFQFPWLAGGFLMSIVWTYIIVEELVSLLVALGNILGISPSILGITVLAWGNSLGDFISNLAMALKGGVDGAQVAVSGCYAGPLFNTLVGLGLSLVSAAWREYPNGYAIPGNIHDLYETIGFLMGGLLWALVILPKRNMEMDKSLGIGLLAIYLCFVFLRVIKGVGLLKLGE</sequence>
<reference evidence="15" key="1">
    <citation type="submission" date="2025-08" db="UniProtKB">
        <authorList>
            <consortium name="RefSeq"/>
        </authorList>
    </citation>
    <scope>IDENTIFICATION</scope>
</reference>
<dbReference type="OrthoDB" id="407410at2759"/>
<keyword evidence="10" id="KW-0406">Ion transport</keyword>
<feature type="domain" description="Sodium/calcium exchanger membrane region" evidence="13">
    <location>
        <begin position="420"/>
        <end position="573"/>
    </location>
</feature>
<name>A0A6I9SKP6_SESIN</name>
<accession>A0A6I9SKP6</accession>